<organism evidence="1 2">
    <name type="scientific">Aspergillus glaucus CBS 516.65</name>
    <dbReference type="NCBI Taxonomy" id="1160497"/>
    <lineage>
        <taxon>Eukaryota</taxon>
        <taxon>Fungi</taxon>
        <taxon>Dikarya</taxon>
        <taxon>Ascomycota</taxon>
        <taxon>Pezizomycotina</taxon>
        <taxon>Eurotiomycetes</taxon>
        <taxon>Eurotiomycetidae</taxon>
        <taxon>Eurotiales</taxon>
        <taxon>Aspergillaceae</taxon>
        <taxon>Aspergillus</taxon>
        <taxon>Aspergillus subgen. Aspergillus</taxon>
    </lineage>
</organism>
<name>A0A1L9VCB0_ASPGL</name>
<protein>
    <recommendedName>
        <fullName evidence="3">Protein kinase domain-containing protein</fullName>
    </recommendedName>
</protein>
<proteinExistence type="predicted"/>
<reference evidence="2" key="1">
    <citation type="journal article" date="2017" name="Genome Biol.">
        <title>Comparative genomics reveals high biological diversity and specific adaptations in the industrially and medically important fungal genus Aspergillus.</title>
        <authorList>
            <person name="de Vries R.P."/>
            <person name="Riley R."/>
            <person name="Wiebenga A."/>
            <person name="Aguilar-Osorio G."/>
            <person name="Amillis S."/>
            <person name="Uchima C.A."/>
            <person name="Anderluh G."/>
            <person name="Asadollahi M."/>
            <person name="Askin M."/>
            <person name="Barry K."/>
            <person name="Battaglia E."/>
            <person name="Bayram O."/>
            <person name="Benocci T."/>
            <person name="Braus-Stromeyer S.A."/>
            <person name="Caldana C."/>
            <person name="Canovas D."/>
            <person name="Cerqueira G.C."/>
            <person name="Chen F."/>
            <person name="Chen W."/>
            <person name="Choi C."/>
            <person name="Clum A."/>
            <person name="Dos Santos R.A."/>
            <person name="Damasio A.R."/>
            <person name="Diallinas G."/>
            <person name="Emri T."/>
            <person name="Fekete E."/>
            <person name="Flipphi M."/>
            <person name="Freyberg S."/>
            <person name="Gallo A."/>
            <person name="Gournas C."/>
            <person name="Habgood R."/>
            <person name="Hainaut M."/>
            <person name="Harispe M.L."/>
            <person name="Henrissat B."/>
            <person name="Hilden K.S."/>
            <person name="Hope R."/>
            <person name="Hossain A."/>
            <person name="Karabika E."/>
            <person name="Karaffa L."/>
            <person name="Karanyi Z."/>
            <person name="Krasevec N."/>
            <person name="Kuo A."/>
            <person name="Kusch H."/>
            <person name="LaButti K."/>
            <person name="Lagendijk E.L."/>
            <person name="Lapidus A."/>
            <person name="Levasseur A."/>
            <person name="Lindquist E."/>
            <person name="Lipzen A."/>
            <person name="Logrieco A.F."/>
            <person name="MacCabe A."/>
            <person name="Maekelae M.R."/>
            <person name="Malavazi I."/>
            <person name="Melin P."/>
            <person name="Meyer V."/>
            <person name="Mielnichuk N."/>
            <person name="Miskei M."/>
            <person name="Molnar A.P."/>
            <person name="Mule G."/>
            <person name="Ngan C.Y."/>
            <person name="Orejas M."/>
            <person name="Orosz E."/>
            <person name="Ouedraogo J.P."/>
            <person name="Overkamp K.M."/>
            <person name="Park H.-S."/>
            <person name="Perrone G."/>
            <person name="Piumi F."/>
            <person name="Punt P.J."/>
            <person name="Ram A.F."/>
            <person name="Ramon A."/>
            <person name="Rauscher S."/>
            <person name="Record E."/>
            <person name="Riano-Pachon D.M."/>
            <person name="Robert V."/>
            <person name="Roehrig J."/>
            <person name="Ruller R."/>
            <person name="Salamov A."/>
            <person name="Salih N.S."/>
            <person name="Samson R.A."/>
            <person name="Sandor E."/>
            <person name="Sanguinetti M."/>
            <person name="Schuetze T."/>
            <person name="Sepcic K."/>
            <person name="Shelest E."/>
            <person name="Sherlock G."/>
            <person name="Sophianopoulou V."/>
            <person name="Squina F.M."/>
            <person name="Sun H."/>
            <person name="Susca A."/>
            <person name="Todd R.B."/>
            <person name="Tsang A."/>
            <person name="Unkles S.E."/>
            <person name="van de Wiele N."/>
            <person name="van Rossen-Uffink D."/>
            <person name="Oliveira J.V."/>
            <person name="Vesth T.C."/>
            <person name="Visser J."/>
            <person name="Yu J.-H."/>
            <person name="Zhou M."/>
            <person name="Andersen M.R."/>
            <person name="Archer D.B."/>
            <person name="Baker S.E."/>
            <person name="Benoit I."/>
            <person name="Brakhage A.A."/>
            <person name="Braus G.H."/>
            <person name="Fischer R."/>
            <person name="Frisvad J.C."/>
            <person name="Goldman G.H."/>
            <person name="Houbraken J."/>
            <person name="Oakley B."/>
            <person name="Pocsi I."/>
            <person name="Scazzocchio C."/>
            <person name="Seiboth B."/>
            <person name="vanKuyk P.A."/>
            <person name="Wortman J."/>
            <person name="Dyer P.S."/>
            <person name="Grigoriev I.V."/>
        </authorList>
    </citation>
    <scope>NUCLEOTIDE SEQUENCE [LARGE SCALE GENOMIC DNA]</scope>
    <source>
        <strain evidence="2">CBS 516.65</strain>
    </source>
</reference>
<dbReference type="RefSeq" id="XP_022398279.1">
    <property type="nucleotide sequence ID" value="XM_022544876.1"/>
</dbReference>
<gene>
    <name evidence="1" type="ORF">ASPGLDRAFT_37892</name>
</gene>
<dbReference type="VEuPathDB" id="FungiDB:ASPGLDRAFT_37892"/>
<dbReference type="Proteomes" id="UP000184300">
    <property type="component" value="Unassembled WGS sequence"/>
</dbReference>
<dbReference type="GeneID" id="34461137"/>
<evidence type="ECO:0000313" key="1">
    <source>
        <dbReference type="EMBL" id="OJJ81581.1"/>
    </source>
</evidence>
<dbReference type="AlphaFoldDB" id="A0A1L9VCB0"/>
<evidence type="ECO:0008006" key="3">
    <source>
        <dbReference type="Google" id="ProtNLM"/>
    </source>
</evidence>
<sequence length="146" mass="16973">MNESGYLRKAADKEFYDEVKTVLALQEVGHEPDLLVTSRVPGEPVDRMLSDEQIERIHEQIEFAINHLRSIGIHLDVQENPNCLCYDTEDDKLYLIDLIRVPPKINPADHMWELAIDAWHYEQSAAFSSCREIDYEFPDWAKNSGR</sequence>
<dbReference type="EMBL" id="KV878905">
    <property type="protein sequence ID" value="OJJ81581.1"/>
    <property type="molecule type" value="Genomic_DNA"/>
</dbReference>
<accession>A0A1L9VCB0</accession>
<evidence type="ECO:0000313" key="2">
    <source>
        <dbReference type="Proteomes" id="UP000184300"/>
    </source>
</evidence>
<keyword evidence="2" id="KW-1185">Reference proteome</keyword>